<keyword evidence="5" id="KW-1185">Reference proteome</keyword>
<dbReference type="InterPro" id="IPR025110">
    <property type="entry name" value="AMP-bd_C"/>
</dbReference>
<comment type="caution">
    <text evidence="4">The sequence shown here is derived from an EMBL/GenBank/DDBJ whole genome shotgun (WGS) entry which is preliminary data.</text>
</comment>
<dbReference type="InterPro" id="IPR011047">
    <property type="entry name" value="Quinoprotein_ADH-like_sf"/>
</dbReference>
<dbReference type="Pfam" id="PF13193">
    <property type="entry name" value="AMP-binding_C"/>
    <property type="match status" value="1"/>
</dbReference>
<dbReference type="CDD" id="cd05930">
    <property type="entry name" value="A_NRPS"/>
    <property type="match status" value="1"/>
</dbReference>
<protein>
    <recommendedName>
        <fullName evidence="6">Acyl-activating enzyme 19</fullName>
    </recommendedName>
</protein>
<dbReference type="EMBL" id="JAIWQS010000002">
    <property type="protein sequence ID" value="KAJ8771311.1"/>
    <property type="molecule type" value="Genomic_DNA"/>
</dbReference>
<evidence type="ECO:0000313" key="4">
    <source>
        <dbReference type="EMBL" id="KAJ8771311.1"/>
    </source>
</evidence>
<dbReference type="InterPro" id="IPR015943">
    <property type="entry name" value="WD40/YVTN_repeat-like_dom_sf"/>
</dbReference>
<evidence type="ECO:0000259" key="3">
    <source>
        <dbReference type="Pfam" id="PF13570"/>
    </source>
</evidence>
<dbReference type="PANTHER" id="PTHR44394:SF1">
    <property type="entry name" value="BETA-ALANINE-ACTIVATING ENZYME"/>
    <property type="match status" value="1"/>
</dbReference>
<dbReference type="InterPro" id="IPR000873">
    <property type="entry name" value="AMP-dep_synth/lig_dom"/>
</dbReference>
<dbReference type="GO" id="GO:0043041">
    <property type="term" value="P:amino acid activation for nonribosomal peptide biosynthetic process"/>
    <property type="evidence" value="ECO:0007669"/>
    <property type="project" value="TreeGrafter"/>
</dbReference>
<proteinExistence type="predicted"/>
<dbReference type="Gene3D" id="2.130.10.10">
    <property type="entry name" value="YVTN repeat-like/Quinoprotein amine dehydrogenase"/>
    <property type="match status" value="1"/>
</dbReference>
<gene>
    <name evidence="4" type="ORF">K2173_026488</name>
</gene>
<feature type="domain" description="Pyrrolo-quinoline quinone repeat" evidence="3">
    <location>
        <begin position="818"/>
        <end position="1028"/>
    </location>
</feature>
<reference evidence="4 5" key="1">
    <citation type="submission" date="2021-09" db="EMBL/GenBank/DDBJ databases">
        <title>Genomic insights and catalytic innovation underlie evolution of tropane alkaloids biosynthesis.</title>
        <authorList>
            <person name="Wang Y.-J."/>
            <person name="Tian T."/>
            <person name="Huang J.-P."/>
            <person name="Huang S.-X."/>
        </authorList>
    </citation>
    <scope>NUCLEOTIDE SEQUENCE [LARGE SCALE GENOMIC DNA]</scope>
    <source>
        <strain evidence="4">KIB-2018</strain>
        <tissue evidence="4">Leaf</tissue>
    </source>
</reference>
<feature type="domain" description="AMP-dependent synthetase/ligase" evidence="1">
    <location>
        <begin position="120"/>
        <end position="444"/>
    </location>
</feature>
<dbReference type="InterPro" id="IPR020845">
    <property type="entry name" value="AMP-binding_CS"/>
</dbReference>
<organism evidence="4 5">
    <name type="scientific">Erythroxylum novogranatense</name>
    <dbReference type="NCBI Taxonomy" id="1862640"/>
    <lineage>
        <taxon>Eukaryota</taxon>
        <taxon>Viridiplantae</taxon>
        <taxon>Streptophyta</taxon>
        <taxon>Embryophyta</taxon>
        <taxon>Tracheophyta</taxon>
        <taxon>Spermatophyta</taxon>
        <taxon>Magnoliopsida</taxon>
        <taxon>eudicotyledons</taxon>
        <taxon>Gunneridae</taxon>
        <taxon>Pentapetalae</taxon>
        <taxon>rosids</taxon>
        <taxon>fabids</taxon>
        <taxon>Malpighiales</taxon>
        <taxon>Erythroxylaceae</taxon>
        <taxon>Erythroxylum</taxon>
    </lineage>
</organism>
<dbReference type="PANTHER" id="PTHR44394">
    <property type="entry name" value="BETA-ALANINE-ACTIVATING ENZYME"/>
    <property type="match status" value="1"/>
</dbReference>
<dbReference type="Pfam" id="PF00501">
    <property type="entry name" value="AMP-binding"/>
    <property type="match status" value="1"/>
</dbReference>
<dbReference type="InterPro" id="IPR002372">
    <property type="entry name" value="PQQ_rpt_dom"/>
</dbReference>
<dbReference type="SUPFAM" id="SSF50998">
    <property type="entry name" value="Quinoprotein alcohol dehydrogenase-like"/>
    <property type="match status" value="1"/>
</dbReference>
<dbReference type="Gene3D" id="3.30.300.30">
    <property type="match status" value="1"/>
</dbReference>
<name>A0AAV8TWD6_9ROSI</name>
<dbReference type="AlphaFoldDB" id="A0AAV8TWD6"/>
<dbReference type="InterPro" id="IPR052091">
    <property type="entry name" value="Beta-ala_Activ/Resist"/>
</dbReference>
<dbReference type="Pfam" id="PF13570">
    <property type="entry name" value="Beta-prop_ACSF4"/>
    <property type="match status" value="1"/>
</dbReference>
<sequence length="1141" mass="127501">MSSKQQHCCISHLFFQAATDNPRKIAVIHPPPSTPAVVTPRKLTNTTHGDGVNGPAFYEGDECFAFSEVLKSVDSLTIRLRSILDGAASNDPFLLTPQSISGKTDLKSSIYYKQGLEQSLSKPRIVGIYMPPSVEYIIAVLSVLRCGEAFLPLDPCWPKDRILSILSSSDAHLVITCELSFVRGGYDAVSISKGLDQFDYCPVLNFSIQDSFQHCTGPLDLVWPCEKVKKRIFCYIMYTSGSTGKPKGVCGTEQGLLNRFQWMHEFYPFHVEEVLLFKTSISFVDHLQEFLGAMLTPCSLVIPPFNELRVHPFSIINFLEAYSITRFITVPSLMRMILPTLESKHETQIPYSLKVLVLSGEVFPLSLWHRLSNLLPRTSILNLYGSTEVSGDCTYFDCKMLPMILEAQELTSVPIGVPITNCEVILVGESDTQGEMHVSGPCVSNAHIYESDGMDHDFVKMHKNLKICNCLVGDCGSQVYHKTGDFARRLPCGNLLFLGRTDRIIKVNGQRLSLDEIENALDGHPGVMDAAVVYHKSPEEISLLEAFLVLKDKRNFGDFARSSIRSWLMSKVPLAMIPSRFVLVESLPISLSGKIDYAFLASSSLVEDKTSDTMTSDLLQTIKKAFCDTLLVQEVSDDLDFFIMGGDSISAAHLCYNLGIDMRMIYNFHTPTKLHIALIDQKDSYRTDVNTYGTLKSDLKADNRDMLEAVSFTSPDLLSLESHKWSLKKSHEKSEEHAIHSKRFKGDTEKHNPSKCVATMNGCTWSVSVPMSCSFSRCNKVLYGGKSRLGNECQVIRLTEHSKSRTDPCMRELWKVDMESCVDASPLVVLKDQDAYLFVGSHAQKFVCINVKSGSVQWEAKLEGRIECSAAIAGDFSQVVVGCYRGKIYFLDFFSGNVCWIFETSGQVKSQPYVDLCRKLIWCGSHDHNLYALDYENHLCIYKLPCGGSVYGSPAVDEVHDVLYVASTSGRVTAVLIKDRPFCTLWKHELGVPVFGSLSLSPYGNVVCCLVDGNVVMLDMSGSILWKVCSLFSGGSLIMSLGQRALNYGMWVARSLMFTMNVPKPYWGDAVLVAAYLINRMPLKTLNFRAPLEGKITLLIVYVDDIVMTEMIKKKWLSLIWRSSFVFCAYLKSPQERSSFL</sequence>
<dbReference type="InterPro" id="IPR045851">
    <property type="entry name" value="AMP-bd_C_sf"/>
</dbReference>
<dbReference type="Proteomes" id="UP001159364">
    <property type="component" value="Linkage Group LG02"/>
</dbReference>
<dbReference type="InterPro" id="IPR036736">
    <property type="entry name" value="ACP-like_sf"/>
</dbReference>
<feature type="domain" description="AMP-binding enzyme C-terminal" evidence="2">
    <location>
        <begin position="516"/>
        <end position="594"/>
    </location>
</feature>
<evidence type="ECO:0008006" key="6">
    <source>
        <dbReference type="Google" id="ProtNLM"/>
    </source>
</evidence>
<evidence type="ECO:0000259" key="1">
    <source>
        <dbReference type="Pfam" id="PF00501"/>
    </source>
</evidence>
<dbReference type="InterPro" id="IPR042099">
    <property type="entry name" value="ANL_N_sf"/>
</dbReference>
<dbReference type="SUPFAM" id="SSF56801">
    <property type="entry name" value="Acetyl-CoA synthetase-like"/>
    <property type="match status" value="1"/>
</dbReference>
<accession>A0AAV8TWD6</accession>
<dbReference type="PROSITE" id="PS00455">
    <property type="entry name" value="AMP_BINDING"/>
    <property type="match status" value="1"/>
</dbReference>
<evidence type="ECO:0000259" key="2">
    <source>
        <dbReference type="Pfam" id="PF13193"/>
    </source>
</evidence>
<evidence type="ECO:0000313" key="5">
    <source>
        <dbReference type="Proteomes" id="UP001159364"/>
    </source>
</evidence>
<dbReference type="Gene3D" id="3.40.50.12780">
    <property type="entry name" value="N-terminal domain of ligase-like"/>
    <property type="match status" value="1"/>
</dbReference>
<dbReference type="SUPFAM" id="SSF47336">
    <property type="entry name" value="ACP-like"/>
    <property type="match status" value="1"/>
</dbReference>